<dbReference type="SUPFAM" id="SSF54373">
    <property type="entry name" value="FAD-linked reductases, C-terminal domain"/>
    <property type="match status" value="1"/>
</dbReference>
<feature type="binding site" evidence="6">
    <location>
        <position position="180"/>
    </location>
    <ligand>
        <name>FAD</name>
        <dbReference type="ChEBI" id="CHEBI:57692"/>
    </ligand>
</feature>
<feature type="binding site" evidence="6">
    <location>
        <begin position="46"/>
        <end position="47"/>
    </location>
    <ligand>
        <name>FAD</name>
        <dbReference type="ChEBI" id="CHEBI:57692"/>
    </ligand>
</feature>
<dbReference type="AlphaFoldDB" id="A0A9N8Z9J9"/>
<keyword evidence="5" id="KW-0560">Oxidoreductase</keyword>
<evidence type="ECO:0000256" key="2">
    <source>
        <dbReference type="ARBA" id="ARBA00006730"/>
    </source>
</evidence>
<dbReference type="Pfam" id="PF01266">
    <property type="entry name" value="DAO"/>
    <property type="match status" value="1"/>
</dbReference>
<evidence type="ECO:0000256" key="4">
    <source>
        <dbReference type="ARBA" id="ARBA00022827"/>
    </source>
</evidence>
<dbReference type="GO" id="GO:0005737">
    <property type="term" value="C:cytoplasm"/>
    <property type="evidence" value="ECO:0007669"/>
    <property type="project" value="TreeGrafter"/>
</dbReference>
<evidence type="ECO:0000256" key="1">
    <source>
        <dbReference type="ARBA" id="ARBA00001974"/>
    </source>
</evidence>
<dbReference type="PANTHER" id="PTHR11530:SF11">
    <property type="entry name" value="D-ASPARTATE OXIDASE"/>
    <property type="match status" value="1"/>
</dbReference>
<sequence>MSQKSKVIVIGAGVSGLTTALVLQRNGYQVQIFAEHFPGDSNINYTSPSAGADWRSELISIPNLSNLEAISFKTLWSLSEFPETGLMRLQSFTYMDEKPKLNGDPWFKDLVPKFRVIPQRNLPKGVEYGCSYTSITVDVPKYLRWLQTQFIDAGGKIKRVHLSHINEALDEDVDIVVNCTGISARTLGGVEDDTVFPTRGQTVIVWAPHVKKICTRIGADYITYVIPRQDGVVVLGGVLGKPDQKTAESIIKRCTELCPELALGKEYLEIISNNVGRRPSRTGGIRIESELRKNSKGKDIIVCHNYGHHARGYSTSWGSSSKALELIETALKTEQINAKL</sequence>
<feature type="binding site" evidence="6">
    <location>
        <position position="278"/>
    </location>
    <ligand>
        <name>D-dopa</name>
        <dbReference type="ChEBI" id="CHEBI:149689"/>
    </ligand>
</feature>
<feature type="binding site" evidence="6">
    <location>
        <position position="224"/>
    </location>
    <ligand>
        <name>D-dopa</name>
        <dbReference type="ChEBI" id="CHEBI:149689"/>
    </ligand>
</feature>
<comment type="similarity">
    <text evidence="2">Belongs to the DAMOX/DASOX family.</text>
</comment>
<dbReference type="PANTHER" id="PTHR11530">
    <property type="entry name" value="D-AMINO ACID OXIDASE"/>
    <property type="match status" value="1"/>
</dbReference>
<protein>
    <submittedName>
        <fullName evidence="8">12916_t:CDS:1</fullName>
    </submittedName>
</protein>
<dbReference type="Proteomes" id="UP000789342">
    <property type="component" value="Unassembled WGS sequence"/>
</dbReference>
<evidence type="ECO:0000259" key="7">
    <source>
        <dbReference type="Pfam" id="PF01266"/>
    </source>
</evidence>
<organism evidence="8 9">
    <name type="scientific">Acaulospora morrowiae</name>
    <dbReference type="NCBI Taxonomy" id="94023"/>
    <lineage>
        <taxon>Eukaryota</taxon>
        <taxon>Fungi</taxon>
        <taxon>Fungi incertae sedis</taxon>
        <taxon>Mucoromycota</taxon>
        <taxon>Glomeromycotina</taxon>
        <taxon>Glomeromycetes</taxon>
        <taxon>Diversisporales</taxon>
        <taxon>Acaulosporaceae</taxon>
        <taxon>Acaulospora</taxon>
    </lineage>
</organism>
<evidence type="ECO:0000313" key="8">
    <source>
        <dbReference type="EMBL" id="CAG8478539.1"/>
    </source>
</evidence>
<dbReference type="Gene3D" id="3.30.9.10">
    <property type="entry name" value="D-Amino Acid Oxidase, subunit A, domain 2"/>
    <property type="match status" value="1"/>
</dbReference>
<dbReference type="GO" id="GO:0071949">
    <property type="term" value="F:FAD binding"/>
    <property type="evidence" value="ECO:0007669"/>
    <property type="project" value="InterPro"/>
</dbReference>
<proteinExistence type="inferred from homology"/>
<dbReference type="GO" id="GO:0003884">
    <property type="term" value="F:D-amino-acid oxidase activity"/>
    <property type="evidence" value="ECO:0007669"/>
    <property type="project" value="InterPro"/>
</dbReference>
<name>A0A9N8Z9J9_9GLOM</name>
<comment type="cofactor">
    <cofactor evidence="1 6">
        <name>FAD</name>
        <dbReference type="ChEBI" id="CHEBI:57692"/>
    </cofactor>
</comment>
<gene>
    <name evidence="8" type="ORF">AMORRO_LOCUS2197</name>
</gene>
<dbReference type="PIRSF" id="PIRSF000189">
    <property type="entry name" value="D-aa_oxidase"/>
    <property type="match status" value="1"/>
</dbReference>
<evidence type="ECO:0000256" key="5">
    <source>
        <dbReference type="ARBA" id="ARBA00023002"/>
    </source>
</evidence>
<dbReference type="Gene3D" id="3.40.50.720">
    <property type="entry name" value="NAD(P)-binding Rossmann-like Domain"/>
    <property type="match status" value="1"/>
</dbReference>
<feature type="domain" description="FAD dependent oxidoreductase" evidence="7">
    <location>
        <begin position="6"/>
        <end position="319"/>
    </location>
</feature>
<evidence type="ECO:0000313" key="9">
    <source>
        <dbReference type="Proteomes" id="UP000789342"/>
    </source>
</evidence>
<dbReference type="InterPro" id="IPR023209">
    <property type="entry name" value="DAO"/>
</dbReference>
<dbReference type="EMBL" id="CAJVPV010000904">
    <property type="protein sequence ID" value="CAG8478539.1"/>
    <property type="molecule type" value="Genomic_DNA"/>
</dbReference>
<keyword evidence="4 6" id="KW-0274">FAD</keyword>
<reference evidence="8" key="1">
    <citation type="submission" date="2021-06" db="EMBL/GenBank/DDBJ databases">
        <authorList>
            <person name="Kallberg Y."/>
            <person name="Tangrot J."/>
            <person name="Rosling A."/>
        </authorList>
    </citation>
    <scope>NUCLEOTIDE SEQUENCE</scope>
    <source>
        <strain evidence="8">CL551</strain>
    </source>
</reference>
<dbReference type="SUPFAM" id="SSF51971">
    <property type="entry name" value="Nucleotide-binding domain"/>
    <property type="match status" value="1"/>
</dbReference>
<evidence type="ECO:0000256" key="6">
    <source>
        <dbReference type="PIRSR" id="PIRSR000189-1"/>
    </source>
</evidence>
<dbReference type="InterPro" id="IPR006076">
    <property type="entry name" value="FAD-dep_OxRdtase"/>
</dbReference>
<evidence type="ECO:0000256" key="3">
    <source>
        <dbReference type="ARBA" id="ARBA00022630"/>
    </source>
</evidence>
<keyword evidence="9" id="KW-1185">Reference proteome</keyword>
<dbReference type="GO" id="GO:0019478">
    <property type="term" value="P:D-amino acid catabolic process"/>
    <property type="evidence" value="ECO:0007669"/>
    <property type="project" value="TreeGrafter"/>
</dbReference>
<accession>A0A9N8Z9J9</accession>
<comment type="caution">
    <text evidence="8">The sequence shown here is derived from an EMBL/GenBank/DDBJ whole genome shotgun (WGS) entry which is preliminary data.</text>
</comment>
<keyword evidence="3" id="KW-0285">Flavoprotein</keyword>
<dbReference type="OrthoDB" id="2015447at2759"/>